<accession>A0A9D4D725</accession>
<keyword evidence="5" id="KW-0496">Mitochondrion</keyword>
<dbReference type="EMBL" id="JAIWYP010000011">
    <property type="protein sequence ID" value="KAH3739875.1"/>
    <property type="molecule type" value="Genomic_DNA"/>
</dbReference>
<dbReference type="Pfam" id="PF00312">
    <property type="entry name" value="Ribosomal_S15"/>
    <property type="match status" value="1"/>
</dbReference>
<dbReference type="InterPro" id="IPR052137">
    <property type="entry name" value="uS15_ribosomal"/>
</dbReference>
<dbReference type="PANTHER" id="PTHR46685">
    <property type="entry name" value="28S RIBOSOMAL PROTEIN S15, MITOCHONDRIAL"/>
    <property type="match status" value="1"/>
</dbReference>
<evidence type="ECO:0000256" key="5">
    <source>
        <dbReference type="ARBA" id="ARBA00023128"/>
    </source>
</evidence>
<comment type="similarity">
    <text evidence="2 9">Belongs to the universal ribosomal protein uS15 family.</text>
</comment>
<dbReference type="SMART" id="SM01387">
    <property type="entry name" value="Ribosomal_S15"/>
    <property type="match status" value="1"/>
</dbReference>
<dbReference type="Proteomes" id="UP000828390">
    <property type="component" value="Unassembled WGS sequence"/>
</dbReference>
<dbReference type="GO" id="GO:0005763">
    <property type="term" value="C:mitochondrial small ribosomal subunit"/>
    <property type="evidence" value="ECO:0007669"/>
    <property type="project" value="TreeGrafter"/>
</dbReference>
<dbReference type="GO" id="GO:0003735">
    <property type="term" value="F:structural constituent of ribosome"/>
    <property type="evidence" value="ECO:0007669"/>
    <property type="project" value="InterPro"/>
</dbReference>
<comment type="subcellular location">
    <subcellularLocation>
        <location evidence="1">Mitochondrion</location>
    </subcellularLocation>
</comment>
<keyword evidence="3" id="KW-0809">Transit peptide</keyword>
<dbReference type="InterPro" id="IPR000589">
    <property type="entry name" value="Ribosomal_uS15"/>
</dbReference>
<evidence type="ECO:0000256" key="2">
    <source>
        <dbReference type="ARBA" id="ARBA00008434"/>
    </source>
</evidence>
<evidence type="ECO:0000313" key="10">
    <source>
        <dbReference type="EMBL" id="KAH3739875.1"/>
    </source>
</evidence>
<dbReference type="GO" id="GO:0032543">
    <property type="term" value="P:mitochondrial translation"/>
    <property type="evidence" value="ECO:0007669"/>
    <property type="project" value="TreeGrafter"/>
</dbReference>
<evidence type="ECO:0000256" key="9">
    <source>
        <dbReference type="RuleBase" id="RU003919"/>
    </source>
</evidence>
<evidence type="ECO:0000256" key="7">
    <source>
        <dbReference type="ARBA" id="ARBA00035249"/>
    </source>
</evidence>
<evidence type="ECO:0000256" key="1">
    <source>
        <dbReference type="ARBA" id="ARBA00004173"/>
    </source>
</evidence>
<dbReference type="AlphaFoldDB" id="A0A9D4D725"/>
<dbReference type="GO" id="GO:0003723">
    <property type="term" value="F:RNA binding"/>
    <property type="evidence" value="ECO:0007669"/>
    <property type="project" value="TreeGrafter"/>
</dbReference>
<reference evidence="10" key="2">
    <citation type="submission" date="2020-11" db="EMBL/GenBank/DDBJ databases">
        <authorList>
            <person name="McCartney M.A."/>
            <person name="Auch B."/>
            <person name="Kono T."/>
            <person name="Mallez S."/>
            <person name="Becker A."/>
            <person name="Gohl D.M."/>
            <person name="Silverstein K.A.T."/>
            <person name="Koren S."/>
            <person name="Bechman K.B."/>
            <person name="Herman A."/>
            <person name="Abrahante J.E."/>
            <person name="Garbe J."/>
        </authorList>
    </citation>
    <scope>NUCLEOTIDE SEQUENCE</scope>
    <source>
        <strain evidence="10">Duluth1</strain>
        <tissue evidence="10">Whole animal</tissue>
    </source>
</reference>
<evidence type="ECO:0000256" key="8">
    <source>
        <dbReference type="ARBA" id="ARBA00035528"/>
    </source>
</evidence>
<dbReference type="PANTHER" id="PTHR46685:SF1">
    <property type="entry name" value="SMALL RIBOSOMAL SUBUNIT PROTEIN US15M"/>
    <property type="match status" value="1"/>
</dbReference>
<organism evidence="10 11">
    <name type="scientific">Dreissena polymorpha</name>
    <name type="common">Zebra mussel</name>
    <name type="synonym">Mytilus polymorpha</name>
    <dbReference type="NCBI Taxonomy" id="45954"/>
    <lineage>
        <taxon>Eukaryota</taxon>
        <taxon>Metazoa</taxon>
        <taxon>Spiralia</taxon>
        <taxon>Lophotrochozoa</taxon>
        <taxon>Mollusca</taxon>
        <taxon>Bivalvia</taxon>
        <taxon>Autobranchia</taxon>
        <taxon>Heteroconchia</taxon>
        <taxon>Euheterodonta</taxon>
        <taxon>Imparidentia</taxon>
        <taxon>Neoheterodontei</taxon>
        <taxon>Myida</taxon>
        <taxon>Dreissenoidea</taxon>
        <taxon>Dreissenidae</taxon>
        <taxon>Dreissena</taxon>
    </lineage>
</organism>
<evidence type="ECO:0000256" key="6">
    <source>
        <dbReference type="ARBA" id="ARBA00023274"/>
    </source>
</evidence>
<gene>
    <name evidence="10" type="ORF">DPMN_046565</name>
</gene>
<dbReference type="Gene3D" id="1.10.287.10">
    <property type="entry name" value="S15/NS1, RNA-binding"/>
    <property type="match status" value="1"/>
</dbReference>
<proteinExistence type="inferred from homology"/>
<comment type="caution">
    <text evidence="10">The sequence shown here is derived from an EMBL/GenBank/DDBJ whole genome shotgun (WGS) entry which is preliminary data.</text>
</comment>
<reference evidence="10" key="1">
    <citation type="journal article" date="2019" name="bioRxiv">
        <title>The Genome of the Zebra Mussel, Dreissena polymorpha: A Resource for Invasive Species Research.</title>
        <authorList>
            <person name="McCartney M.A."/>
            <person name="Auch B."/>
            <person name="Kono T."/>
            <person name="Mallez S."/>
            <person name="Zhang Y."/>
            <person name="Obille A."/>
            <person name="Becker A."/>
            <person name="Abrahante J.E."/>
            <person name="Garbe J."/>
            <person name="Badalamenti J.P."/>
            <person name="Herman A."/>
            <person name="Mangelson H."/>
            <person name="Liachko I."/>
            <person name="Sullivan S."/>
            <person name="Sone E.D."/>
            <person name="Koren S."/>
            <person name="Silverstein K.A.T."/>
            <person name="Beckman K.B."/>
            <person name="Gohl D.M."/>
        </authorList>
    </citation>
    <scope>NUCLEOTIDE SEQUENCE</scope>
    <source>
        <strain evidence="10">Duluth1</strain>
        <tissue evidence="10">Whole animal</tissue>
    </source>
</reference>
<keyword evidence="11" id="KW-1185">Reference proteome</keyword>
<keyword evidence="6 9" id="KW-0687">Ribonucleoprotein</keyword>
<keyword evidence="4 9" id="KW-0689">Ribosomal protein</keyword>
<sequence>MSFTKVIFTRIQPLLLKSQTPLCFKSCSFSLIANSQQLTAAAVSWSHTCHQQIRYKRKVFVDFTKIKPLNFDYSEDLVKQEELCPDELLFKYRDIPEIEQMPPHLKKLFTVKFGSGKEKLEHRNMVVQDKLSDLVGPAADYERQIAYLTVKIRNLMPYVMSTRQNKKHKQYLIERIAKRKKILGYLRQLDYDRYLWMLREMKMTYTQPDPYRFYSPFLARLLYMKYI</sequence>
<evidence type="ECO:0000256" key="4">
    <source>
        <dbReference type="ARBA" id="ARBA00022980"/>
    </source>
</evidence>
<dbReference type="InterPro" id="IPR009068">
    <property type="entry name" value="uS15_NS1_RNA-bd_sf"/>
</dbReference>
<evidence type="ECO:0000313" key="11">
    <source>
        <dbReference type="Proteomes" id="UP000828390"/>
    </source>
</evidence>
<name>A0A9D4D725_DREPO</name>
<dbReference type="SUPFAM" id="SSF47060">
    <property type="entry name" value="S15/NS1 RNA-binding domain"/>
    <property type="match status" value="1"/>
</dbReference>
<protein>
    <recommendedName>
        <fullName evidence="7">Small ribosomal subunit protein uS15m</fullName>
    </recommendedName>
    <alternativeName>
        <fullName evidence="8">28S ribosomal protein S15, mitochondrial</fullName>
    </alternativeName>
</protein>
<evidence type="ECO:0000256" key="3">
    <source>
        <dbReference type="ARBA" id="ARBA00022946"/>
    </source>
</evidence>